<comment type="caution">
    <text evidence="1">The sequence shown here is derived from an EMBL/GenBank/DDBJ whole genome shotgun (WGS) entry which is preliminary data.</text>
</comment>
<name>A0ABV7HGG9_9GAMM</name>
<proteinExistence type="predicted"/>
<gene>
    <name evidence="1" type="ORF">ACFOEK_11000</name>
</gene>
<organism evidence="1 2">
    <name type="scientific">Litoribrevibacter euphylliae</name>
    <dbReference type="NCBI Taxonomy" id="1834034"/>
    <lineage>
        <taxon>Bacteria</taxon>
        <taxon>Pseudomonadati</taxon>
        <taxon>Pseudomonadota</taxon>
        <taxon>Gammaproteobacteria</taxon>
        <taxon>Oceanospirillales</taxon>
        <taxon>Oceanospirillaceae</taxon>
        <taxon>Litoribrevibacter</taxon>
    </lineage>
</organism>
<reference evidence="2" key="1">
    <citation type="journal article" date="2019" name="Int. J. Syst. Evol. Microbiol.">
        <title>The Global Catalogue of Microorganisms (GCM) 10K type strain sequencing project: providing services to taxonomists for standard genome sequencing and annotation.</title>
        <authorList>
            <consortium name="The Broad Institute Genomics Platform"/>
            <consortium name="The Broad Institute Genome Sequencing Center for Infectious Disease"/>
            <person name="Wu L."/>
            <person name="Ma J."/>
        </authorList>
    </citation>
    <scope>NUCLEOTIDE SEQUENCE [LARGE SCALE GENOMIC DNA]</scope>
    <source>
        <strain evidence="2">KCTC 52438</strain>
    </source>
</reference>
<protein>
    <submittedName>
        <fullName evidence="1">DUF1415 domain-containing protein</fullName>
    </submittedName>
</protein>
<keyword evidence="2" id="KW-1185">Reference proteome</keyword>
<dbReference type="Pfam" id="PF07209">
    <property type="entry name" value="DUF1415"/>
    <property type="match status" value="1"/>
</dbReference>
<dbReference type="Proteomes" id="UP001595476">
    <property type="component" value="Unassembled WGS sequence"/>
</dbReference>
<dbReference type="InterPro" id="IPR009858">
    <property type="entry name" value="DUF1415"/>
</dbReference>
<evidence type="ECO:0000313" key="1">
    <source>
        <dbReference type="EMBL" id="MFC3151555.1"/>
    </source>
</evidence>
<evidence type="ECO:0000313" key="2">
    <source>
        <dbReference type="Proteomes" id="UP001595476"/>
    </source>
</evidence>
<accession>A0ABV7HGG9</accession>
<dbReference type="EMBL" id="JBHRSZ010000004">
    <property type="protein sequence ID" value="MFC3151555.1"/>
    <property type="molecule type" value="Genomic_DNA"/>
</dbReference>
<sequence>MNSEMLQIEQSTRDWVEQVIVGFNFCPFAKREVVRDSIRYKIIDYPKSKKSAFFDALDALKSEFEYLDQNETTETTLVVFSDLLSDFDSFLDFLHFAEKLLLDEGYEGIYQLAHFHPEYCFEGEAYDDPANYTNRSPYPTLHIIREATMEQVLSRIENPEEIPERNIEFARELGNQKLAAILHACLTGEKSKK</sequence>
<dbReference type="RefSeq" id="WP_386720536.1">
    <property type="nucleotide sequence ID" value="NZ_JBHRSZ010000004.1"/>
</dbReference>